<dbReference type="EMBL" id="AFBI03000042">
    <property type="protein sequence ID" value="EJW03227.1"/>
    <property type="molecule type" value="Genomic_DNA"/>
</dbReference>
<sequence length="161" mass="18855">MLVFLIVFMKASFTENYKYILTPDDPAKYINLQNDTIYASDETEAEALFQKNELNMDFYFEFQGHDSKDQPLYKIQTTNCKYLVAKSEESNDIIVEDRYAPYSIWSIKQANEEDIFYIMNGMKCLGISESSHDLSDRKNVALFDCEENISNKFLILNSKKR</sequence>
<name>J9DPF7_EDHAE</name>
<dbReference type="VEuPathDB" id="MicrosporidiaDB:EDEG_02395"/>
<evidence type="ECO:0000256" key="1">
    <source>
        <dbReference type="SAM" id="SignalP"/>
    </source>
</evidence>
<dbReference type="AlphaFoldDB" id="J9DPF7"/>
<gene>
    <name evidence="2" type="ORF">EDEG_02395</name>
</gene>
<reference evidence="2 3" key="1">
    <citation type="submission" date="2011-08" db="EMBL/GenBank/DDBJ databases">
        <authorList>
            <person name="Liu Z.J."/>
            <person name="Shi F.L."/>
            <person name="Lu J.Q."/>
            <person name="Li M."/>
            <person name="Wang Z.L."/>
        </authorList>
    </citation>
    <scope>NUCLEOTIDE SEQUENCE [LARGE SCALE GENOMIC DNA]</scope>
    <source>
        <strain evidence="2 3">USNM 41457</strain>
    </source>
</reference>
<reference evidence="3" key="2">
    <citation type="submission" date="2015-07" db="EMBL/GenBank/DDBJ databases">
        <title>Contrasting host-pathogen interactions and genome evolution in two generalist and specialist microsporidian pathogens of mosquitoes.</title>
        <authorList>
            <consortium name="The Broad Institute Genomics Platform"/>
            <consortium name="The Broad Institute Genome Sequencing Center for Infectious Disease"/>
            <person name="Cuomo C.A."/>
            <person name="Sanscrainte N.D."/>
            <person name="Goldberg J.M."/>
            <person name="Heiman D."/>
            <person name="Young S."/>
            <person name="Zeng Q."/>
            <person name="Becnel J.J."/>
            <person name="Birren B.W."/>
        </authorList>
    </citation>
    <scope>NUCLEOTIDE SEQUENCE [LARGE SCALE GENOMIC DNA]</scope>
    <source>
        <strain evidence="3">USNM 41457</strain>
    </source>
</reference>
<comment type="caution">
    <text evidence="2">The sequence shown here is derived from an EMBL/GenBank/DDBJ whole genome shotgun (WGS) entry which is preliminary data.</text>
</comment>
<feature type="chain" id="PRO_5003823217" description="Ricin B lectin domain-containing protein" evidence="1">
    <location>
        <begin position="17"/>
        <end position="161"/>
    </location>
</feature>
<evidence type="ECO:0000313" key="3">
    <source>
        <dbReference type="Proteomes" id="UP000003163"/>
    </source>
</evidence>
<dbReference type="HOGENOM" id="CLU_1643679_0_0_1"/>
<proteinExistence type="predicted"/>
<accession>J9DPF7</accession>
<dbReference type="InParanoid" id="J9DPF7"/>
<evidence type="ECO:0008006" key="4">
    <source>
        <dbReference type="Google" id="ProtNLM"/>
    </source>
</evidence>
<dbReference type="Proteomes" id="UP000003163">
    <property type="component" value="Unassembled WGS sequence"/>
</dbReference>
<organism evidence="2 3">
    <name type="scientific">Edhazardia aedis (strain USNM 41457)</name>
    <name type="common">Microsporidian parasite</name>
    <dbReference type="NCBI Taxonomy" id="1003232"/>
    <lineage>
        <taxon>Eukaryota</taxon>
        <taxon>Fungi</taxon>
        <taxon>Fungi incertae sedis</taxon>
        <taxon>Microsporidia</taxon>
        <taxon>Edhazardia</taxon>
    </lineage>
</organism>
<evidence type="ECO:0000313" key="2">
    <source>
        <dbReference type="EMBL" id="EJW03227.1"/>
    </source>
</evidence>
<keyword evidence="3" id="KW-1185">Reference proteome</keyword>
<feature type="signal peptide" evidence="1">
    <location>
        <begin position="1"/>
        <end position="16"/>
    </location>
</feature>
<keyword evidence="1" id="KW-0732">Signal</keyword>
<protein>
    <recommendedName>
        <fullName evidence="4">Ricin B lectin domain-containing protein</fullName>
    </recommendedName>
</protein>